<feature type="non-terminal residue" evidence="1">
    <location>
        <position position="153"/>
    </location>
</feature>
<dbReference type="EMBL" id="UINC01154513">
    <property type="protein sequence ID" value="SVD49843.1"/>
    <property type="molecule type" value="Genomic_DNA"/>
</dbReference>
<proteinExistence type="predicted"/>
<gene>
    <name evidence="1" type="ORF">METZ01_LOCUS402697</name>
</gene>
<sequence>MKPIKNGNIEELTKKNLSRIWQGDFPHLKKISEEQFGYHFGLKLYQYAAGRHYDLLIDEEERNEITSVYRQVKGEESSKEKQFQRLLLGYNGIPVYLSAYRCGLSSKEANNIESTKERQKDTTHDHVIGVTLAGSYISENLDKRVEDNYKDMK</sequence>
<dbReference type="AlphaFoldDB" id="A0A382VTL3"/>
<reference evidence="1" key="1">
    <citation type="submission" date="2018-05" db="EMBL/GenBank/DDBJ databases">
        <authorList>
            <person name="Lanie J.A."/>
            <person name="Ng W.-L."/>
            <person name="Kazmierczak K.M."/>
            <person name="Andrzejewski T.M."/>
            <person name="Davidsen T.M."/>
            <person name="Wayne K.J."/>
            <person name="Tettelin H."/>
            <person name="Glass J.I."/>
            <person name="Rusch D."/>
            <person name="Podicherti R."/>
            <person name="Tsui H.-C.T."/>
            <person name="Winkler M.E."/>
        </authorList>
    </citation>
    <scope>NUCLEOTIDE SEQUENCE</scope>
</reference>
<accession>A0A382VTL3</accession>
<name>A0A382VTL3_9ZZZZ</name>
<evidence type="ECO:0000313" key="1">
    <source>
        <dbReference type="EMBL" id="SVD49843.1"/>
    </source>
</evidence>
<organism evidence="1">
    <name type="scientific">marine metagenome</name>
    <dbReference type="NCBI Taxonomy" id="408172"/>
    <lineage>
        <taxon>unclassified sequences</taxon>
        <taxon>metagenomes</taxon>
        <taxon>ecological metagenomes</taxon>
    </lineage>
</organism>
<protein>
    <submittedName>
        <fullName evidence="1">Uncharacterized protein</fullName>
    </submittedName>
</protein>